<dbReference type="Gene3D" id="2.60.40.10">
    <property type="entry name" value="Immunoglobulins"/>
    <property type="match status" value="1"/>
</dbReference>
<accession>A0A382YBR1</accession>
<dbReference type="PROSITE" id="PS50853">
    <property type="entry name" value="FN3"/>
    <property type="match status" value="1"/>
</dbReference>
<evidence type="ECO:0000313" key="2">
    <source>
        <dbReference type="EMBL" id="SVD80664.1"/>
    </source>
</evidence>
<dbReference type="EMBL" id="UINC01174504">
    <property type="protein sequence ID" value="SVD80664.1"/>
    <property type="molecule type" value="Genomic_DNA"/>
</dbReference>
<feature type="non-terminal residue" evidence="2">
    <location>
        <position position="264"/>
    </location>
</feature>
<gene>
    <name evidence="2" type="ORF">METZ01_LOCUS433518</name>
</gene>
<feature type="domain" description="Fibronectin type-III" evidence="1">
    <location>
        <begin position="95"/>
        <end position="199"/>
    </location>
</feature>
<dbReference type="CDD" id="cd00063">
    <property type="entry name" value="FN3"/>
    <property type="match status" value="1"/>
</dbReference>
<feature type="non-terminal residue" evidence="2">
    <location>
        <position position="1"/>
    </location>
</feature>
<dbReference type="AlphaFoldDB" id="A0A382YBR1"/>
<protein>
    <recommendedName>
        <fullName evidence="1">Fibronectin type-III domain-containing protein</fullName>
    </recommendedName>
</protein>
<name>A0A382YBR1_9ZZZZ</name>
<evidence type="ECO:0000259" key="1">
    <source>
        <dbReference type="PROSITE" id="PS50853"/>
    </source>
</evidence>
<dbReference type="InterPro" id="IPR003961">
    <property type="entry name" value="FN3_dom"/>
</dbReference>
<dbReference type="InterPro" id="IPR036116">
    <property type="entry name" value="FN3_sf"/>
</dbReference>
<dbReference type="InterPro" id="IPR013783">
    <property type="entry name" value="Ig-like_fold"/>
</dbReference>
<sequence length="264" mass="28324">EWQAVPSTLVLSDPSGTETAEATGYFPTLVQETAAMILGIELGGPDASITASLCSTGTYTIRAGLDSSYGDVGVDYTLSLVGGVAAEGACEPPSAPRNLLASFTRYGSSELYSVRLEWEVPEIGTEAWKCETNCPLYKVKRSVDGSTWEILLDSITQTADISWSGYDWGTTYLFRVAAINDFGIGPWAETSLVFGDAPSSLDWVAACRVGDSDDYRISWDVQGFDGGSPVTSFLVEWDYAYEFGSFPSVPLQVISTESSPVTIT</sequence>
<dbReference type="SUPFAM" id="SSF49265">
    <property type="entry name" value="Fibronectin type III"/>
    <property type="match status" value="1"/>
</dbReference>
<dbReference type="SMART" id="SM00060">
    <property type="entry name" value="FN3"/>
    <property type="match status" value="1"/>
</dbReference>
<proteinExistence type="predicted"/>
<organism evidence="2">
    <name type="scientific">marine metagenome</name>
    <dbReference type="NCBI Taxonomy" id="408172"/>
    <lineage>
        <taxon>unclassified sequences</taxon>
        <taxon>metagenomes</taxon>
        <taxon>ecological metagenomes</taxon>
    </lineage>
</organism>
<reference evidence="2" key="1">
    <citation type="submission" date="2018-05" db="EMBL/GenBank/DDBJ databases">
        <authorList>
            <person name="Lanie J.A."/>
            <person name="Ng W.-L."/>
            <person name="Kazmierczak K.M."/>
            <person name="Andrzejewski T.M."/>
            <person name="Davidsen T.M."/>
            <person name="Wayne K.J."/>
            <person name="Tettelin H."/>
            <person name="Glass J.I."/>
            <person name="Rusch D."/>
            <person name="Podicherti R."/>
            <person name="Tsui H.-C.T."/>
            <person name="Winkler M.E."/>
        </authorList>
    </citation>
    <scope>NUCLEOTIDE SEQUENCE</scope>
</reference>